<evidence type="ECO:0000256" key="1">
    <source>
        <dbReference type="SAM" id="Phobius"/>
    </source>
</evidence>
<keyword evidence="1" id="KW-1133">Transmembrane helix</keyword>
<gene>
    <name evidence="2" type="ORF">PanWU01x14_311620</name>
</gene>
<sequence>MFIEVEVRLSLARTRNDKAWPTKTALDCQFWPQLRLMGIHWVLLPFTLTCTISPAPATLVTKTRLK</sequence>
<name>A0A2P5APY7_PARAD</name>
<keyword evidence="3" id="KW-1185">Reference proteome</keyword>
<dbReference type="Proteomes" id="UP000237105">
    <property type="component" value="Unassembled WGS sequence"/>
</dbReference>
<feature type="transmembrane region" description="Helical" evidence="1">
    <location>
        <begin position="39"/>
        <end position="60"/>
    </location>
</feature>
<keyword evidence="1" id="KW-0812">Transmembrane</keyword>
<dbReference type="EMBL" id="JXTB01000491">
    <property type="protein sequence ID" value="PON38580.1"/>
    <property type="molecule type" value="Genomic_DNA"/>
</dbReference>
<dbReference type="OrthoDB" id="1463802at2759"/>
<proteinExistence type="predicted"/>
<accession>A0A2P5APY7</accession>
<keyword evidence="1" id="KW-0472">Membrane</keyword>
<comment type="caution">
    <text evidence="2">The sequence shown here is derived from an EMBL/GenBank/DDBJ whole genome shotgun (WGS) entry which is preliminary data.</text>
</comment>
<protein>
    <submittedName>
        <fullName evidence="2">Uncharacterized protein</fullName>
    </submittedName>
</protein>
<evidence type="ECO:0000313" key="3">
    <source>
        <dbReference type="Proteomes" id="UP000237105"/>
    </source>
</evidence>
<organism evidence="2 3">
    <name type="scientific">Parasponia andersonii</name>
    <name type="common">Sponia andersonii</name>
    <dbReference type="NCBI Taxonomy" id="3476"/>
    <lineage>
        <taxon>Eukaryota</taxon>
        <taxon>Viridiplantae</taxon>
        <taxon>Streptophyta</taxon>
        <taxon>Embryophyta</taxon>
        <taxon>Tracheophyta</taxon>
        <taxon>Spermatophyta</taxon>
        <taxon>Magnoliopsida</taxon>
        <taxon>eudicotyledons</taxon>
        <taxon>Gunneridae</taxon>
        <taxon>Pentapetalae</taxon>
        <taxon>rosids</taxon>
        <taxon>fabids</taxon>
        <taxon>Rosales</taxon>
        <taxon>Cannabaceae</taxon>
        <taxon>Parasponia</taxon>
    </lineage>
</organism>
<reference evidence="3" key="1">
    <citation type="submission" date="2016-06" db="EMBL/GenBank/DDBJ databases">
        <title>Parallel loss of symbiosis genes in relatives of nitrogen-fixing non-legume Parasponia.</title>
        <authorList>
            <person name="Van Velzen R."/>
            <person name="Holmer R."/>
            <person name="Bu F."/>
            <person name="Rutten L."/>
            <person name="Van Zeijl A."/>
            <person name="Liu W."/>
            <person name="Santuari L."/>
            <person name="Cao Q."/>
            <person name="Sharma T."/>
            <person name="Shen D."/>
            <person name="Roswanjaya Y."/>
            <person name="Wardhani T."/>
            <person name="Kalhor M.S."/>
            <person name="Jansen J."/>
            <person name="Van den Hoogen J."/>
            <person name="Gungor B."/>
            <person name="Hartog M."/>
            <person name="Hontelez J."/>
            <person name="Verver J."/>
            <person name="Yang W.-C."/>
            <person name="Schijlen E."/>
            <person name="Repin R."/>
            <person name="Schilthuizen M."/>
            <person name="Schranz E."/>
            <person name="Heidstra R."/>
            <person name="Miyata K."/>
            <person name="Fedorova E."/>
            <person name="Kohlen W."/>
            <person name="Bisseling T."/>
            <person name="Smit S."/>
            <person name="Geurts R."/>
        </authorList>
    </citation>
    <scope>NUCLEOTIDE SEQUENCE [LARGE SCALE GENOMIC DNA]</scope>
    <source>
        <strain evidence="3">cv. WU1-14</strain>
    </source>
</reference>
<evidence type="ECO:0000313" key="2">
    <source>
        <dbReference type="EMBL" id="PON38580.1"/>
    </source>
</evidence>
<dbReference type="AlphaFoldDB" id="A0A2P5APY7"/>